<evidence type="ECO:0000259" key="1">
    <source>
        <dbReference type="Pfam" id="PF12245"/>
    </source>
</evidence>
<gene>
    <name evidence="2" type="ordered locus">Tlet_0833</name>
</gene>
<dbReference type="InterPro" id="IPR013783">
    <property type="entry name" value="Ig-like_fold"/>
</dbReference>
<dbReference type="Gene3D" id="2.60.40.10">
    <property type="entry name" value="Immunoglobulins"/>
    <property type="match status" value="5"/>
</dbReference>
<dbReference type="PROSITE" id="PS51257">
    <property type="entry name" value="PROKAR_LIPOPROTEIN"/>
    <property type="match status" value="1"/>
</dbReference>
<organism evidence="2 3">
    <name type="scientific">Pseudothermotoga lettingae (strain ATCC BAA-301 / DSM 14385 / NBRC 107922 / TMO)</name>
    <name type="common">Thermotoga lettingae</name>
    <dbReference type="NCBI Taxonomy" id="416591"/>
    <lineage>
        <taxon>Bacteria</taxon>
        <taxon>Thermotogati</taxon>
        <taxon>Thermotogota</taxon>
        <taxon>Thermotogae</taxon>
        <taxon>Thermotogales</taxon>
        <taxon>Thermotogaceae</taxon>
        <taxon>Pseudothermotoga</taxon>
    </lineage>
</organism>
<dbReference type="Pfam" id="PF12245">
    <property type="entry name" value="Big_3_2"/>
    <property type="match status" value="2"/>
</dbReference>
<sequence length="1594" mass="175934" precursor="true">MKKIILLLVVSIFIASCAMLDKIPPTLEVSVSKLTNFAGEDIVLNVVASDQSGIDRIEIYANDKKIHTATQSGEISFPAPYGSFTLKVVVFDRAGNHSNKVVGSFKTKDMKEPVVSLEYSPKGPKPGEMVVVHVSAEDSESGVRIVGLRINKKEVDLVEGKYSFQAQAGSYQLEAYAKDNEGNESVAKTTINVSVVGDSSGPEIEFLNLPVKVAPGTNANITILAKDESGISKITFNDGQEIMYIPTNPATEILWNLTRNVGSNDPYSFTVTAYDSRNNYTVLPGSIKVGTNLPPSISIQVDNPTPKEGDVVRIEISASDDSRVNQVVLYIDNVSIRTFTQEPYIHEWIAIKGIHKIKAVAMDDSGGSTESVYTINVGVIDTEAPVIYFTPPYGVPVNEAYTFYVFVTDNVQVKEVTFQFTGPENKGPLKASSMGGGVFTLTETFTQKGNYEVIVVAKDSSENSSSQKGQFPVDEAYIVKAPKIKEFSYAPSILNQGETVHFKVVAQDDLGLSKCDFYVNDIKRSSTTPVVNTFEWDWIATTLGAHNVKVVVVDSEGFTAEATGTVMVVTERPIAKILQPEEGFRTPFAQNMSLSLNAQVVDTNKPSEAYFDIKGPVDEKIPVVAIGDGPVYTFNAQWEIQSSGEYQIDFYYKNDINLSDATSVSVNILDLGVVFEQPLPGQQHQCGYDLIVRAKVSVYLTENEKFEISYASRKLELSVPDPIVTTSTYSIYQTTIPSTFFSEPGTYTLNFSGKTTAGEEGVGRTTVNVVDSQPPIITQARVNSQDIVEGGIYDVAMSSTPTVNIVASDNRQIASIQLQKKISGTYTNLSTSSSNTLICDIPLSKLDPFENYFKIIVTDLDNNQTTRNFVIFAYEQTPPEIDYFRTMQLYPPADIYDMGAQLLIQIRGSFNNNTQFKVTDDTGIKEVRIRIVDNETNGGLYEQTVKKLYEYTGTMLKEKFISNQDVPMFTPAQVGSFKVNLEAVDVFDNTTLIAQQDLVVEDLTAPIVHLDIPEGKYYGTNNDGKKIIRTVSDVKVSFLDNTEPIYKVELWITDPSGRTEKIGEKSDLATNSWTFENISLTSYSDGVARFRAIATTTSGATGEGEIPVILDNKEEIAVTMQLPDTETFGNRSIYRGTIEIAAQITGTDVPYDVQKVELYVDDIKKATITSPVENGEYRYVFALNTAIYNDGTHKLALKVYDCADNESNMENVNSFKEVLFDNSAPTLLSDSGRIYTNEENITLQIEESYGVQEAYLIINGEPILPQSNFTFVHGLSQNSSAPFSLYLKDTAGNIANYSGTLYYDTLPPNNISIDFEPSPIASGTVTFNLSFSDNLSGMKALNVYENGLLIETINLSREEVSRIVEYNPPENYEGSKTIRFEIYDRANNKSEISQDVSIDTLAPRINQFTCDATFVIDTYYTNQGNVNVIWDSEDDNFLKAELTKGSATFLETQSGTHSFGLDLGMNNINLAIYDQVGHVTNGTIAIMYDNLSPIISNVEFNGQSIHESEVATSTSGNKPLRFDVSEPYIDWERCFIYVNNSPTLPGDEWEKSDEGDNTYSVSISVNIAVDSTIQIVLKDYAGNSRKYEFSVDVQ</sequence>
<dbReference type="InterPro" id="IPR022038">
    <property type="entry name" value="Ig-like_bact"/>
</dbReference>
<dbReference type="eggNOG" id="COG3325">
    <property type="taxonomic scope" value="Bacteria"/>
</dbReference>
<protein>
    <recommendedName>
        <fullName evidence="1">Ig-like domain-containing protein</fullName>
    </recommendedName>
</protein>
<dbReference type="Proteomes" id="UP000002016">
    <property type="component" value="Chromosome"/>
</dbReference>
<proteinExistence type="predicted"/>
<reference evidence="2 3" key="1">
    <citation type="submission" date="2007-08" db="EMBL/GenBank/DDBJ databases">
        <title>Complete sequence of Thermotoga lettingae TMO.</title>
        <authorList>
            <consortium name="US DOE Joint Genome Institute"/>
            <person name="Copeland A."/>
            <person name="Lucas S."/>
            <person name="Lapidus A."/>
            <person name="Barry K."/>
            <person name="Glavina del Rio T."/>
            <person name="Dalin E."/>
            <person name="Tice H."/>
            <person name="Pitluck S."/>
            <person name="Foster B."/>
            <person name="Bruce D."/>
            <person name="Schmutz J."/>
            <person name="Larimer F."/>
            <person name="Land M."/>
            <person name="Hauser L."/>
            <person name="Kyrpides N."/>
            <person name="Mikhailova N."/>
            <person name="Nelson K."/>
            <person name="Gogarten J.P."/>
            <person name="Noll K."/>
            <person name="Richardson P."/>
        </authorList>
    </citation>
    <scope>NUCLEOTIDE SEQUENCE [LARGE SCALE GENOMIC DNA]</scope>
    <source>
        <strain evidence="3">ATCC BAA-301 / DSM 14385 / NBRC 107922 / TMO</strain>
    </source>
</reference>
<dbReference type="STRING" id="416591.Tlet_0833"/>
<dbReference type="EMBL" id="CP000812">
    <property type="protein sequence ID" value="ABV33399.1"/>
    <property type="molecule type" value="Genomic_DNA"/>
</dbReference>
<accession>A8F5G5</accession>
<feature type="domain" description="Ig-like" evidence="1">
    <location>
        <begin position="918"/>
        <end position="1000"/>
    </location>
</feature>
<keyword evidence="3" id="KW-1185">Reference proteome</keyword>
<evidence type="ECO:0000313" key="2">
    <source>
        <dbReference type="EMBL" id="ABV33399.1"/>
    </source>
</evidence>
<feature type="domain" description="Ig-like" evidence="1">
    <location>
        <begin position="1369"/>
        <end position="1399"/>
    </location>
</feature>
<dbReference type="HOGENOM" id="CLU_244549_0_0_0"/>
<reference evidence="2 3" key="2">
    <citation type="journal article" date="2009" name="Proc. Natl. Acad. Sci. U.S.A.">
        <title>On the chimeric nature, thermophilic origin, and phylogenetic placement of the Thermotogales.</title>
        <authorList>
            <person name="Zhaxybayeva O."/>
            <person name="Swithers K.S."/>
            <person name="Lapierre P."/>
            <person name="Fournier G.P."/>
            <person name="Bickhart D.M."/>
            <person name="DeBoy R.T."/>
            <person name="Nelson K.E."/>
            <person name="Nesbo C.L."/>
            <person name="Doolittle W.F."/>
            <person name="Gogarten J.P."/>
            <person name="Noll K.M."/>
        </authorList>
    </citation>
    <scope>NUCLEOTIDE SEQUENCE [LARGE SCALE GENOMIC DNA]</scope>
    <source>
        <strain evidence="3">ATCC BAA-301 / DSM 14385 / NBRC 107922 / TMO</strain>
    </source>
</reference>
<evidence type="ECO:0000313" key="3">
    <source>
        <dbReference type="Proteomes" id="UP000002016"/>
    </source>
</evidence>
<dbReference type="KEGG" id="tle:Tlet_0833"/>
<dbReference type="Pfam" id="PF17957">
    <property type="entry name" value="Big_7"/>
    <property type="match status" value="1"/>
</dbReference>
<name>A8F5G5_PSELT</name>
<dbReference type="RefSeq" id="WP_012002880.1">
    <property type="nucleotide sequence ID" value="NZ_BSDV01000001.1"/>
</dbReference>